<organism evidence="2 3">
    <name type="scientific">Paenibacillus polygoni</name>
    <dbReference type="NCBI Taxonomy" id="3050112"/>
    <lineage>
        <taxon>Bacteria</taxon>
        <taxon>Bacillati</taxon>
        <taxon>Bacillota</taxon>
        <taxon>Bacilli</taxon>
        <taxon>Bacillales</taxon>
        <taxon>Paenibacillaceae</taxon>
        <taxon>Paenibacillus</taxon>
    </lineage>
</organism>
<feature type="domain" description="Nudix hydrolase" evidence="1">
    <location>
        <begin position="30"/>
        <end position="173"/>
    </location>
</feature>
<proteinExistence type="predicted"/>
<dbReference type="Pfam" id="PF00293">
    <property type="entry name" value="NUDIX"/>
    <property type="match status" value="1"/>
</dbReference>
<dbReference type="PROSITE" id="PS51462">
    <property type="entry name" value="NUDIX"/>
    <property type="match status" value="1"/>
</dbReference>
<dbReference type="CDD" id="cd04692">
    <property type="entry name" value="NUDIX_Hydrolase"/>
    <property type="match status" value="1"/>
</dbReference>
<dbReference type="InterPro" id="IPR015797">
    <property type="entry name" value="NUDIX_hydrolase-like_dom_sf"/>
</dbReference>
<dbReference type="RefSeq" id="WP_285745859.1">
    <property type="nucleotide sequence ID" value="NZ_CP127162.1"/>
</dbReference>
<name>A0ABY8X276_9BACL</name>
<protein>
    <submittedName>
        <fullName evidence="2">NUDIX domain-containing protein</fullName>
    </submittedName>
</protein>
<evidence type="ECO:0000313" key="2">
    <source>
        <dbReference type="EMBL" id="WIV19626.1"/>
    </source>
</evidence>
<reference evidence="2 3" key="1">
    <citation type="submission" date="2023-06" db="EMBL/GenBank/DDBJ databases">
        <title>Paenibacillus polygonum sp. nov., an endophytic bacterium, isolated from Polygonum lapathifolium L. in Nanji Wetland National Nature Reserve, South of Poyang Lake, Jiangxi Province, China.</title>
        <authorList>
            <person name="Yu Z."/>
        </authorList>
    </citation>
    <scope>NUCLEOTIDE SEQUENCE [LARGE SCALE GENOMIC DNA]</scope>
    <source>
        <strain evidence="2 3">C31</strain>
    </source>
</reference>
<dbReference type="Proteomes" id="UP001236415">
    <property type="component" value="Chromosome"/>
</dbReference>
<evidence type="ECO:0000259" key="1">
    <source>
        <dbReference type="PROSITE" id="PS51462"/>
    </source>
</evidence>
<dbReference type="PANTHER" id="PTHR10885">
    <property type="entry name" value="ISOPENTENYL-DIPHOSPHATE DELTA-ISOMERASE"/>
    <property type="match status" value="1"/>
</dbReference>
<dbReference type="Gene3D" id="3.90.79.10">
    <property type="entry name" value="Nucleoside Triphosphate Pyrophosphohydrolase"/>
    <property type="match status" value="1"/>
</dbReference>
<keyword evidence="3" id="KW-1185">Reference proteome</keyword>
<dbReference type="PANTHER" id="PTHR10885:SF20">
    <property type="entry name" value="NUDIX HYDROLASE DOMAIN-CONTAINING PROTEIN"/>
    <property type="match status" value="1"/>
</dbReference>
<evidence type="ECO:0000313" key="3">
    <source>
        <dbReference type="Proteomes" id="UP001236415"/>
    </source>
</evidence>
<accession>A0ABY8X276</accession>
<gene>
    <name evidence="2" type="ORF">QPK24_02440</name>
</gene>
<sequence>MIKEEQFDIYNEDGKWIGTAPRSEVHAKGYWHKSFHCWIIRDTEEGRKLLFQKRVSSKDTFPSCYDITAAGHLSAGETVQDAARELEEELGLAVPYSQLIPLVEVKEELYGEVNGVPFNDREISSVFGYLHAQPLYQYQLQQSEVQGLYEALLSDLIELFENKVPEVQATGIHSQNEGDPEALFMETIRAEQFVTRQPSYYLTIFEKLKEWKR</sequence>
<dbReference type="SUPFAM" id="SSF55811">
    <property type="entry name" value="Nudix"/>
    <property type="match status" value="1"/>
</dbReference>
<dbReference type="EMBL" id="CP127162">
    <property type="protein sequence ID" value="WIV19626.1"/>
    <property type="molecule type" value="Genomic_DNA"/>
</dbReference>
<dbReference type="InterPro" id="IPR000086">
    <property type="entry name" value="NUDIX_hydrolase_dom"/>
</dbReference>